<keyword evidence="3 6" id="KW-0812">Transmembrane</keyword>
<evidence type="ECO:0000256" key="2">
    <source>
        <dbReference type="ARBA" id="ARBA00007649"/>
    </source>
</evidence>
<evidence type="ECO:0000313" key="8">
    <source>
        <dbReference type="Proteomes" id="UP000192578"/>
    </source>
</evidence>
<sequence length="171" mass="19902">MFAEGAPSHNPNVDWLNTRGMWTLYVLMLLMFHLFLLSIPVDALTVPVVWTLTNVLHNLFSLVLFHFTKGTPWLDTDQGRFRALTFWEQIDDGIQYTTTKKFFTILPIVVYLMTGFYTSYNNTHFIINTISLMTVLVPKLPFFHRLRLFGINRTEMKLPRNQADGMVEKGP</sequence>
<feature type="transmembrane region" description="Helical" evidence="6">
    <location>
        <begin position="102"/>
        <end position="119"/>
    </location>
</feature>
<dbReference type="GO" id="GO:2000303">
    <property type="term" value="P:regulation of ceramide biosynthetic process"/>
    <property type="evidence" value="ECO:0007669"/>
    <property type="project" value="UniProtKB-ARBA"/>
</dbReference>
<comment type="caution">
    <text evidence="7">The sequence shown here is derived from an EMBL/GenBank/DDBJ whole genome shotgun (WGS) entry which is preliminary data.</text>
</comment>
<evidence type="ECO:0000256" key="5">
    <source>
        <dbReference type="ARBA" id="ARBA00023136"/>
    </source>
</evidence>
<evidence type="ECO:0000256" key="1">
    <source>
        <dbReference type="ARBA" id="ARBA00004141"/>
    </source>
</evidence>
<evidence type="ECO:0000313" key="7">
    <source>
        <dbReference type="EMBL" id="OQV22404.1"/>
    </source>
</evidence>
<comment type="similarity">
    <text evidence="2">Belongs to the ORM family.</text>
</comment>
<organism evidence="7 8">
    <name type="scientific">Hypsibius exemplaris</name>
    <name type="common">Freshwater tardigrade</name>
    <dbReference type="NCBI Taxonomy" id="2072580"/>
    <lineage>
        <taxon>Eukaryota</taxon>
        <taxon>Metazoa</taxon>
        <taxon>Ecdysozoa</taxon>
        <taxon>Tardigrada</taxon>
        <taxon>Eutardigrada</taxon>
        <taxon>Parachela</taxon>
        <taxon>Hypsibioidea</taxon>
        <taxon>Hypsibiidae</taxon>
        <taxon>Hypsibius</taxon>
    </lineage>
</organism>
<dbReference type="InterPro" id="IPR007203">
    <property type="entry name" value="ORMDL"/>
</dbReference>
<evidence type="ECO:0000256" key="3">
    <source>
        <dbReference type="ARBA" id="ARBA00022692"/>
    </source>
</evidence>
<keyword evidence="8" id="KW-1185">Reference proteome</keyword>
<protein>
    <submittedName>
        <fullName evidence="7">ORM1-like protein 3</fullName>
    </submittedName>
</protein>
<reference evidence="8" key="1">
    <citation type="submission" date="2017-01" db="EMBL/GenBank/DDBJ databases">
        <title>Comparative genomics of anhydrobiosis in the tardigrade Hypsibius dujardini.</title>
        <authorList>
            <person name="Yoshida Y."/>
            <person name="Koutsovoulos G."/>
            <person name="Laetsch D."/>
            <person name="Stevens L."/>
            <person name="Kumar S."/>
            <person name="Horikawa D."/>
            <person name="Ishino K."/>
            <person name="Komine S."/>
            <person name="Tomita M."/>
            <person name="Blaxter M."/>
            <person name="Arakawa K."/>
        </authorList>
    </citation>
    <scope>NUCLEOTIDE SEQUENCE [LARGE SCALE GENOMIC DNA]</scope>
    <source>
        <strain evidence="8">Z151</strain>
    </source>
</reference>
<dbReference type="OrthoDB" id="1932233at2759"/>
<evidence type="ECO:0000256" key="6">
    <source>
        <dbReference type="SAM" id="Phobius"/>
    </source>
</evidence>
<dbReference type="GO" id="GO:0005789">
    <property type="term" value="C:endoplasmic reticulum membrane"/>
    <property type="evidence" value="ECO:0007669"/>
    <property type="project" value="InterPro"/>
</dbReference>
<dbReference type="EMBL" id="MTYJ01000017">
    <property type="protein sequence ID" value="OQV22404.1"/>
    <property type="molecule type" value="Genomic_DNA"/>
</dbReference>
<dbReference type="AlphaFoldDB" id="A0A1W0X4V8"/>
<dbReference type="Proteomes" id="UP000192578">
    <property type="component" value="Unassembled WGS sequence"/>
</dbReference>
<keyword evidence="4 6" id="KW-1133">Transmembrane helix</keyword>
<dbReference type="PIRSF" id="PIRSF018147">
    <property type="entry name" value="ORMDL"/>
    <property type="match status" value="1"/>
</dbReference>
<keyword evidence="5 6" id="KW-0472">Membrane</keyword>
<accession>A0A1W0X4V8</accession>
<dbReference type="PANTHER" id="PTHR12665">
    <property type="entry name" value="ORMDL PROTEINS"/>
    <property type="match status" value="1"/>
</dbReference>
<feature type="transmembrane region" description="Helical" evidence="6">
    <location>
        <begin position="47"/>
        <end position="67"/>
    </location>
</feature>
<feature type="transmembrane region" description="Helical" evidence="6">
    <location>
        <begin position="21"/>
        <end position="41"/>
    </location>
</feature>
<gene>
    <name evidence="7" type="ORF">BV898_03580</name>
</gene>
<proteinExistence type="inferred from homology"/>
<dbReference type="Pfam" id="PF04061">
    <property type="entry name" value="ORMDL"/>
    <property type="match status" value="1"/>
</dbReference>
<evidence type="ECO:0000256" key="4">
    <source>
        <dbReference type="ARBA" id="ARBA00022989"/>
    </source>
</evidence>
<name>A0A1W0X4V8_HYPEX</name>
<comment type="subcellular location">
    <subcellularLocation>
        <location evidence="1">Membrane</location>
        <topology evidence="1">Multi-pass membrane protein</topology>
    </subcellularLocation>
</comment>